<reference evidence="1" key="1">
    <citation type="submission" date="2023-04" db="EMBL/GenBank/DDBJ databases">
        <title>A chromosome-level genome assembly of the parasitoid wasp Eretmocerus hayati.</title>
        <authorList>
            <person name="Zhong Y."/>
            <person name="Liu S."/>
            <person name="Liu Y."/>
        </authorList>
    </citation>
    <scope>NUCLEOTIDE SEQUENCE</scope>
    <source>
        <strain evidence="1">ZJU_SS_LIU_2023</strain>
    </source>
</reference>
<gene>
    <name evidence="1" type="ORF">QAD02_012582</name>
</gene>
<dbReference type="Proteomes" id="UP001239111">
    <property type="component" value="Chromosome 2"/>
</dbReference>
<accession>A0ACC2NZU8</accession>
<dbReference type="EMBL" id="CM056742">
    <property type="protein sequence ID" value="KAJ8676795.1"/>
    <property type="molecule type" value="Genomic_DNA"/>
</dbReference>
<sequence>MQSRPRRRRPSAAVAKPVQPTPPQMRQGRRNQPAAVTNLPEQRPPRIPPIPRQGRRGDVATIQELPVQSSCAQRRARHEEHATLRDVHDTRTLPAPTHDGASAARHVIAAAQPSTLQASSSVLRETSRPQKCQHGRPTATVTSSTADQQQVQHEHSFDNRNIVFPQQDIFDDLNYSSDESEFDSDIDPSDLPIPGYNRTNFNIFSNQNQLRTAHSTGYQFNSNSNSQIKVMIQIRMIILID</sequence>
<organism evidence="1 2">
    <name type="scientific">Eretmocerus hayati</name>
    <dbReference type="NCBI Taxonomy" id="131215"/>
    <lineage>
        <taxon>Eukaryota</taxon>
        <taxon>Metazoa</taxon>
        <taxon>Ecdysozoa</taxon>
        <taxon>Arthropoda</taxon>
        <taxon>Hexapoda</taxon>
        <taxon>Insecta</taxon>
        <taxon>Pterygota</taxon>
        <taxon>Neoptera</taxon>
        <taxon>Endopterygota</taxon>
        <taxon>Hymenoptera</taxon>
        <taxon>Apocrita</taxon>
        <taxon>Proctotrupomorpha</taxon>
        <taxon>Chalcidoidea</taxon>
        <taxon>Aphelinidae</taxon>
        <taxon>Aphelininae</taxon>
        <taxon>Eretmocerus</taxon>
    </lineage>
</organism>
<evidence type="ECO:0000313" key="2">
    <source>
        <dbReference type="Proteomes" id="UP001239111"/>
    </source>
</evidence>
<protein>
    <submittedName>
        <fullName evidence="1">Uncharacterized protein</fullName>
    </submittedName>
</protein>
<evidence type="ECO:0000313" key="1">
    <source>
        <dbReference type="EMBL" id="KAJ8676795.1"/>
    </source>
</evidence>
<name>A0ACC2NZU8_9HYME</name>
<keyword evidence="2" id="KW-1185">Reference proteome</keyword>
<proteinExistence type="predicted"/>
<comment type="caution">
    <text evidence="1">The sequence shown here is derived from an EMBL/GenBank/DDBJ whole genome shotgun (WGS) entry which is preliminary data.</text>
</comment>